<feature type="compositionally biased region" description="Polar residues" evidence="1">
    <location>
        <begin position="79"/>
        <end position="102"/>
    </location>
</feature>
<keyword evidence="2" id="KW-0812">Transmembrane</keyword>
<evidence type="ECO:0000313" key="3">
    <source>
        <dbReference type="EMBL" id="KAJ5216885.1"/>
    </source>
</evidence>
<protein>
    <recommendedName>
        <fullName evidence="5">Transmembrane protein</fullName>
    </recommendedName>
</protein>
<dbReference type="EMBL" id="JAPQKS010000008">
    <property type="protein sequence ID" value="KAJ5216885.1"/>
    <property type="molecule type" value="Genomic_DNA"/>
</dbReference>
<reference evidence="3" key="1">
    <citation type="submission" date="2022-11" db="EMBL/GenBank/DDBJ databases">
        <authorList>
            <person name="Petersen C."/>
        </authorList>
    </citation>
    <scope>NUCLEOTIDE SEQUENCE</scope>
    <source>
        <strain evidence="3">IBT 19713</strain>
    </source>
</reference>
<accession>A0A9W9NBM9</accession>
<feature type="compositionally biased region" description="Polar residues" evidence="1">
    <location>
        <begin position="23"/>
        <end position="58"/>
    </location>
</feature>
<feature type="compositionally biased region" description="Low complexity" evidence="1">
    <location>
        <begin position="124"/>
        <end position="145"/>
    </location>
</feature>
<evidence type="ECO:0008006" key="5">
    <source>
        <dbReference type="Google" id="ProtNLM"/>
    </source>
</evidence>
<evidence type="ECO:0000256" key="1">
    <source>
        <dbReference type="SAM" id="MobiDB-lite"/>
    </source>
</evidence>
<gene>
    <name evidence="3" type="ORF">N7468_009893</name>
</gene>
<evidence type="ECO:0000313" key="4">
    <source>
        <dbReference type="Proteomes" id="UP001150941"/>
    </source>
</evidence>
<organism evidence="3 4">
    <name type="scientific">Penicillium chermesinum</name>
    <dbReference type="NCBI Taxonomy" id="63820"/>
    <lineage>
        <taxon>Eukaryota</taxon>
        <taxon>Fungi</taxon>
        <taxon>Dikarya</taxon>
        <taxon>Ascomycota</taxon>
        <taxon>Pezizomycotina</taxon>
        <taxon>Eurotiomycetes</taxon>
        <taxon>Eurotiomycetidae</taxon>
        <taxon>Eurotiales</taxon>
        <taxon>Aspergillaceae</taxon>
        <taxon>Penicillium</taxon>
    </lineage>
</organism>
<dbReference type="GeneID" id="83206492"/>
<keyword evidence="4" id="KW-1185">Reference proteome</keyword>
<keyword evidence="2" id="KW-1133">Transmembrane helix</keyword>
<name>A0A9W9NBM9_9EURO</name>
<proteinExistence type="predicted"/>
<sequence>MSISQHLPAGISDPYKPAALPPASTTDGSLGSTTVQGTGFHNETPMTSPQGSSFSPSDQTHHTTFAGDFGQTHLPSGWNVESKSLNNTQGRYTPSEQGQHTSADLHPYTTAADPPTQEHTNMPTGTSRSITSSMTSMSTMSASTISTPTAATSTIANVDMAQLAQIDIGQSSMEVHKQNIAVLFGTILSGAAAFCGIVFCTGGATANSSDLEETELTGRKQECCLITPRTITS</sequence>
<dbReference type="AlphaFoldDB" id="A0A9W9NBM9"/>
<reference evidence="3" key="2">
    <citation type="journal article" date="2023" name="IMA Fungus">
        <title>Comparative genomic study of the Penicillium genus elucidates a diverse pangenome and 15 lateral gene transfer events.</title>
        <authorList>
            <person name="Petersen C."/>
            <person name="Sorensen T."/>
            <person name="Nielsen M.R."/>
            <person name="Sondergaard T.E."/>
            <person name="Sorensen J.L."/>
            <person name="Fitzpatrick D.A."/>
            <person name="Frisvad J.C."/>
            <person name="Nielsen K.L."/>
        </authorList>
    </citation>
    <scope>NUCLEOTIDE SEQUENCE</scope>
    <source>
        <strain evidence="3">IBT 19713</strain>
    </source>
</reference>
<feature type="region of interest" description="Disordered" evidence="1">
    <location>
        <begin position="1"/>
        <end position="145"/>
    </location>
</feature>
<evidence type="ECO:0000256" key="2">
    <source>
        <dbReference type="SAM" id="Phobius"/>
    </source>
</evidence>
<dbReference type="Proteomes" id="UP001150941">
    <property type="component" value="Unassembled WGS sequence"/>
</dbReference>
<feature type="transmembrane region" description="Helical" evidence="2">
    <location>
        <begin position="180"/>
        <end position="199"/>
    </location>
</feature>
<comment type="caution">
    <text evidence="3">The sequence shown here is derived from an EMBL/GenBank/DDBJ whole genome shotgun (WGS) entry which is preliminary data.</text>
</comment>
<keyword evidence="2" id="KW-0472">Membrane</keyword>
<dbReference type="RefSeq" id="XP_058325756.1">
    <property type="nucleotide sequence ID" value="XM_058479188.1"/>
</dbReference>